<reference evidence="1 2" key="1">
    <citation type="journal article" date="2012" name="J. Bacteriol.">
        <title>Complete Genome Sequence of the BTEX-Degrading Bacterium Pseudoxanthomonas spadix BD-a59.</title>
        <authorList>
            <person name="Lee S.H."/>
            <person name="Jin H.M."/>
            <person name="Lee H.J."/>
            <person name="Kim J.M."/>
            <person name="Jeon C.O."/>
        </authorList>
    </citation>
    <scope>NUCLEOTIDE SEQUENCE [LARGE SCALE GENOMIC DNA]</scope>
    <source>
        <strain evidence="1 2">BD-a59</strain>
    </source>
</reference>
<dbReference type="eggNOG" id="ENOG5030X6M">
    <property type="taxonomic scope" value="Bacteria"/>
</dbReference>
<gene>
    <name evidence="1" type="ordered locus">DSC_14785</name>
</gene>
<proteinExistence type="predicted"/>
<dbReference type="RefSeq" id="WP_014161774.1">
    <property type="nucleotide sequence ID" value="NC_016147.2"/>
</dbReference>
<dbReference type="EMBL" id="CP003093">
    <property type="protein sequence ID" value="AER57601.1"/>
    <property type="molecule type" value="Genomic_DNA"/>
</dbReference>
<dbReference type="Proteomes" id="UP000005870">
    <property type="component" value="Chromosome"/>
</dbReference>
<evidence type="ECO:0000313" key="1">
    <source>
        <dbReference type="EMBL" id="AER57601.1"/>
    </source>
</evidence>
<accession>G7UVE0</accession>
<dbReference type="OrthoDB" id="6044454at2"/>
<organism evidence="1 2">
    <name type="scientific">Pseudoxanthomonas spadix (strain BD-a59)</name>
    <dbReference type="NCBI Taxonomy" id="1045855"/>
    <lineage>
        <taxon>Bacteria</taxon>
        <taxon>Pseudomonadati</taxon>
        <taxon>Pseudomonadota</taxon>
        <taxon>Gammaproteobacteria</taxon>
        <taxon>Lysobacterales</taxon>
        <taxon>Lysobacteraceae</taxon>
        <taxon>Pseudoxanthomonas</taxon>
    </lineage>
</organism>
<name>G7UVE0_PSEUP</name>
<dbReference type="STRING" id="1045855.DSC_14785"/>
<keyword evidence="2" id="KW-1185">Reference proteome</keyword>
<dbReference type="KEGG" id="psd:DSC_14785"/>
<evidence type="ECO:0000313" key="2">
    <source>
        <dbReference type="Proteomes" id="UP000005870"/>
    </source>
</evidence>
<dbReference type="AlphaFoldDB" id="G7UVE0"/>
<sequence length="100" mass="10878">MPTVRLRVTGTDDATLALTHALEAIEGIEHVEEIEDLMPHMDDDDSSSAGLSDDAAPGFSVIEVEAPNEEGVRRVHEVVERIARATDSAIEILNDQDDQI</sequence>
<protein>
    <submittedName>
        <fullName evidence="1">Uncharacterized protein</fullName>
    </submittedName>
</protein>
<dbReference type="HOGENOM" id="CLU_2345327_0_0_6"/>